<reference evidence="5 6" key="1">
    <citation type="submission" date="2024-02" db="EMBL/GenBank/DDBJ databases">
        <title>A draft genome for the cacao thread blight pathogen Marasmius crinis-equi.</title>
        <authorList>
            <person name="Cohen S.P."/>
            <person name="Baruah I.K."/>
            <person name="Amoako-Attah I."/>
            <person name="Bukari Y."/>
            <person name="Meinhardt L.W."/>
            <person name="Bailey B.A."/>
        </authorList>
    </citation>
    <scope>NUCLEOTIDE SEQUENCE [LARGE SCALE GENOMIC DNA]</scope>
    <source>
        <strain evidence="5 6">GH-76</strain>
    </source>
</reference>
<keyword evidence="1" id="KW-0521">NADP</keyword>
<proteinExistence type="predicted"/>
<dbReference type="SUPFAM" id="SSF51735">
    <property type="entry name" value="NAD(P)-binding Rossmann-fold domains"/>
    <property type="match status" value="1"/>
</dbReference>
<evidence type="ECO:0000313" key="5">
    <source>
        <dbReference type="EMBL" id="KAL0579897.1"/>
    </source>
</evidence>
<evidence type="ECO:0000313" key="6">
    <source>
        <dbReference type="Proteomes" id="UP001465976"/>
    </source>
</evidence>
<feature type="transmembrane region" description="Helical" evidence="3">
    <location>
        <begin position="12"/>
        <end position="35"/>
    </location>
</feature>
<keyword evidence="3" id="KW-0472">Membrane</keyword>
<dbReference type="PANTHER" id="PTHR47706">
    <property type="entry name" value="NMRA-LIKE FAMILY PROTEIN"/>
    <property type="match status" value="1"/>
</dbReference>
<dbReference type="InterPro" id="IPR051609">
    <property type="entry name" value="NmrA/Isoflavone_reductase-like"/>
</dbReference>
<dbReference type="InterPro" id="IPR008030">
    <property type="entry name" value="NmrA-like"/>
</dbReference>
<accession>A0ABR3FWM3</accession>
<keyword evidence="3" id="KW-1133">Transmembrane helix</keyword>
<evidence type="ECO:0000256" key="3">
    <source>
        <dbReference type="SAM" id="Phobius"/>
    </source>
</evidence>
<keyword evidence="2" id="KW-0560">Oxidoreductase</keyword>
<keyword evidence="3" id="KW-0812">Transmembrane</keyword>
<protein>
    <recommendedName>
        <fullName evidence="4">NmrA-like domain-containing protein</fullName>
    </recommendedName>
</protein>
<dbReference type="Proteomes" id="UP001465976">
    <property type="component" value="Unassembled WGS sequence"/>
</dbReference>
<dbReference type="Gene3D" id="3.40.50.720">
    <property type="entry name" value="NAD(P)-binding Rossmann-like Domain"/>
    <property type="match status" value="1"/>
</dbReference>
<keyword evidence="6" id="KW-1185">Reference proteome</keyword>
<dbReference type="Pfam" id="PF05368">
    <property type="entry name" value="NmrA"/>
    <property type="match status" value="1"/>
</dbReference>
<dbReference type="Gene3D" id="3.90.25.10">
    <property type="entry name" value="UDP-galactose 4-epimerase, domain 1"/>
    <property type="match status" value="1"/>
</dbReference>
<name>A0ABR3FWM3_9AGAR</name>
<sequence>MSTSNFKSFAILGVGTIGIHFLDAFLAAGISPLVLTRKSSNKTFPPSVRVAKVDLENVDEIAKVLKENNVEVIVSAIGTTAIPAQYPVADAAKEAGVKLFVPSEYGCPTDGISGYPGEHESSPLAQKDKFAQYLKSIGLPYTRVASGAFFDYIPWLTGLAENGKINIAGKGNEPVSFTDVSDLAGYLVHILTTLPPSELENKSLRIEGDSATLLDIAKRWKKDVQYVEQVPGEPTWVINYFSGLIEGGRASVSWDYALNGRRQGESANDNGLWSGHKWKTLDDSQLGL</sequence>
<feature type="domain" description="NmrA-like" evidence="4">
    <location>
        <begin position="14"/>
        <end position="224"/>
    </location>
</feature>
<evidence type="ECO:0000256" key="1">
    <source>
        <dbReference type="ARBA" id="ARBA00022857"/>
    </source>
</evidence>
<dbReference type="EMBL" id="JBAHYK010000044">
    <property type="protein sequence ID" value="KAL0579897.1"/>
    <property type="molecule type" value="Genomic_DNA"/>
</dbReference>
<dbReference type="InterPro" id="IPR036291">
    <property type="entry name" value="NAD(P)-bd_dom_sf"/>
</dbReference>
<organism evidence="5 6">
    <name type="scientific">Marasmius crinis-equi</name>
    <dbReference type="NCBI Taxonomy" id="585013"/>
    <lineage>
        <taxon>Eukaryota</taxon>
        <taxon>Fungi</taxon>
        <taxon>Dikarya</taxon>
        <taxon>Basidiomycota</taxon>
        <taxon>Agaricomycotina</taxon>
        <taxon>Agaricomycetes</taxon>
        <taxon>Agaricomycetidae</taxon>
        <taxon>Agaricales</taxon>
        <taxon>Marasmiineae</taxon>
        <taxon>Marasmiaceae</taxon>
        <taxon>Marasmius</taxon>
    </lineage>
</organism>
<gene>
    <name evidence="5" type="ORF">V5O48_002068</name>
</gene>
<dbReference type="PANTHER" id="PTHR47706:SF9">
    <property type="entry name" value="NMRA-LIKE DOMAIN-CONTAINING PROTEIN-RELATED"/>
    <property type="match status" value="1"/>
</dbReference>
<comment type="caution">
    <text evidence="5">The sequence shown here is derived from an EMBL/GenBank/DDBJ whole genome shotgun (WGS) entry which is preliminary data.</text>
</comment>
<evidence type="ECO:0000259" key="4">
    <source>
        <dbReference type="Pfam" id="PF05368"/>
    </source>
</evidence>
<evidence type="ECO:0000256" key="2">
    <source>
        <dbReference type="ARBA" id="ARBA00023002"/>
    </source>
</evidence>